<evidence type="ECO:0000256" key="4">
    <source>
        <dbReference type="ARBA" id="ARBA00022679"/>
    </source>
</evidence>
<proteinExistence type="inferred from homology"/>
<dbReference type="InterPro" id="IPR003730">
    <property type="entry name" value="Cu_polyphenol_OxRdtase"/>
</dbReference>
<dbReference type="CDD" id="cd16833">
    <property type="entry name" value="YfiH"/>
    <property type="match status" value="1"/>
</dbReference>
<comment type="catalytic activity">
    <reaction evidence="1">
        <text>inosine + phosphate = alpha-D-ribose 1-phosphate + hypoxanthine</text>
        <dbReference type="Rhea" id="RHEA:27646"/>
        <dbReference type="ChEBI" id="CHEBI:17368"/>
        <dbReference type="ChEBI" id="CHEBI:17596"/>
        <dbReference type="ChEBI" id="CHEBI:43474"/>
        <dbReference type="ChEBI" id="CHEBI:57720"/>
        <dbReference type="EC" id="2.4.2.1"/>
    </reaction>
    <physiologicalReaction direction="left-to-right" evidence="1">
        <dbReference type="Rhea" id="RHEA:27647"/>
    </physiologicalReaction>
</comment>
<comment type="caution">
    <text evidence="12">The sequence shown here is derived from an EMBL/GenBank/DDBJ whole genome shotgun (WGS) entry which is preliminary data.</text>
</comment>
<comment type="catalytic activity">
    <reaction evidence="10">
        <text>S-methyl-5'-thioadenosine + phosphate = 5-(methylsulfanyl)-alpha-D-ribose 1-phosphate + adenine</text>
        <dbReference type="Rhea" id="RHEA:11852"/>
        <dbReference type="ChEBI" id="CHEBI:16708"/>
        <dbReference type="ChEBI" id="CHEBI:17509"/>
        <dbReference type="ChEBI" id="CHEBI:43474"/>
        <dbReference type="ChEBI" id="CHEBI:58533"/>
        <dbReference type="EC" id="2.4.2.28"/>
    </reaction>
    <physiologicalReaction direction="left-to-right" evidence="10">
        <dbReference type="Rhea" id="RHEA:11853"/>
    </physiologicalReaction>
</comment>
<protein>
    <recommendedName>
        <fullName evidence="11">Purine nucleoside phosphorylase</fullName>
    </recommendedName>
</protein>
<evidence type="ECO:0000256" key="5">
    <source>
        <dbReference type="ARBA" id="ARBA00022723"/>
    </source>
</evidence>
<accession>A0A9D2HH40</accession>
<dbReference type="PANTHER" id="PTHR30616">
    <property type="entry name" value="UNCHARACTERIZED PROTEIN YFIH"/>
    <property type="match status" value="1"/>
</dbReference>
<evidence type="ECO:0000313" key="12">
    <source>
        <dbReference type="EMBL" id="HJA71460.1"/>
    </source>
</evidence>
<dbReference type="AlphaFoldDB" id="A0A9D2HH40"/>
<reference evidence="12" key="1">
    <citation type="journal article" date="2021" name="PeerJ">
        <title>Extensive microbial diversity within the chicken gut microbiome revealed by metagenomics and culture.</title>
        <authorList>
            <person name="Gilroy R."/>
            <person name="Ravi A."/>
            <person name="Getino M."/>
            <person name="Pursley I."/>
            <person name="Horton D.L."/>
            <person name="Alikhan N.F."/>
            <person name="Baker D."/>
            <person name="Gharbi K."/>
            <person name="Hall N."/>
            <person name="Watson M."/>
            <person name="Adriaenssens E.M."/>
            <person name="Foster-Nyarko E."/>
            <person name="Jarju S."/>
            <person name="Secka A."/>
            <person name="Antonio M."/>
            <person name="Oren A."/>
            <person name="Chaudhuri R.R."/>
            <person name="La Ragione R."/>
            <person name="Hildebrand F."/>
            <person name="Pallen M.J."/>
        </authorList>
    </citation>
    <scope>NUCLEOTIDE SEQUENCE</scope>
    <source>
        <strain evidence="12">CHK178-16964</strain>
    </source>
</reference>
<name>A0A9D2HH40_9FIRM</name>
<evidence type="ECO:0000256" key="7">
    <source>
        <dbReference type="ARBA" id="ARBA00022833"/>
    </source>
</evidence>
<evidence type="ECO:0000256" key="8">
    <source>
        <dbReference type="ARBA" id="ARBA00047989"/>
    </source>
</evidence>
<keyword evidence="6" id="KW-0378">Hydrolase</keyword>
<evidence type="ECO:0000256" key="2">
    <source>
        <dbReference type="ARBA" id="ARBA00003215"/>
    </source>
</evidence>
<gene>
    <name evidence="12" type="primary">pgeF</name>
    <name evidence="12" type="ORF">IAA07_07760</name>
</gene>
<dbReference type="GO" id="GO:0016787">
    <property type="term" value="F:hydrolase activity"/>
    <property type="evidence" value="ECO:0007669"/>
    <property type="project" value="UniProtKB-KW"/>
</dbReference>
<dbReference type="Pfam" id="PF02578">
    <property type="entry name" value="Cu-oxidase_4"/>
    <property type="match status" value="1"/>
</dbReference>
<keyword evidence="7" id="KW-0862">Zinc</keyword>
<evidence type="ECO:0000256" key="6">
    <source>
        <dbReference type="ARBA" id="ARBA00022801"/>
    </source>
</evidence>
<comment type="similarity">
    <text evidence="3 11">Belongs to the purine nucleoside phosphorylase YfiH/LACC1 family.</text>
</comment>
<dbReference type="Proteomes" id="UP000823900">
    <property type="component" value="Unassembled WGS sequence"/>
</dbReference>
<sequence>MEYNWKKSGRKEEVLIREKNGVPFFTFPALDQTGLTVNAFSTRLGGASKGPWSTMNLSFTRGDEKEAVMENYSRMAAALGVNKEDMVLAYQTHTTNVRSVSLEDRGKGVVRERDYRDVDGLVTDVPKVVLVTFFADCVPLYFLDPVHRAIGLSHSGWRGTVNRMGQATVERMGELYGTKAQDLIACIGPSICQECYEVGEEVAEEFQKTFGPQRENELLYPNGKPGKYQLDLWRANEIVLLEAGIRQENIHTAGICTCCNPELLYSHRKMGEKRGNLCAFLSLKLQKEQ</sequence>
<dbReference type="NCBIfam" id="TIGR00726">
    <property type="entry name" value="peptidoglycan editing factor PgeF"/>
    <property type="match status" value="1"/>
</dbReference>
<reference evidence="12" key="2">
    <citation type="submission" date="2021-04" db="EMBL/GenBank/DDBJ databases">
        <authorList>
            <person name="Gilroy R."/>
        </authorList>
    </citation>
    <scope>NUCLEOTIDE SEQUENCE</scope>
    <source>
        <strain evidence="12">CHK178-16964</strain>
    </source>
</reference>
<dbReference type="GO" id="GO:0017061">
    <property type="term" value="F:S-methyl-5-thioadenosine phosphorylase activity"/>
    <property type="evidence" value="ECO:0007669"/>
    <property type="project" value="UniProtKB-EC"/>
</dbReference>
<dbReference type="Gene3D" id="3.60.140.10">
    <property type="entry name" value="CNF1/YfiH-like putative cysteine hydrolases"/>
    <property type="match status" value="1"/>
</dbReference>
<dbReference type="SUPFAM" id="SSF64438">
    <property type="entry name" value="CNF1/YfiH-like putative cysteine hydrolases"/>
    <property type="match status" value="1"/>
</dbReference>
<evidence type="ECO:0000256" key="1">
    <source>
        <dbReference type="ARBA" id="ARBA00000553"/>
    </source>
</evidence>
<evidence type="ECO:0000256" key="10">
    <source>
        <dbReference type="ARBA" id="ARBA00049893"/>
    </source>
</evidence>
<organism evidence="12 13">
    <name type="scientific">Candidatus Lachnoclostridium stercoravium</name>
    <dbReference type="NCBI Taxonomy" id="2838633"/>
    <lineage>
        <taxon>Bacteria</taxon>
        <taxon>Bacillati</taxon>
        <taxon>Bacillota</taxon>
        <taxon>Clostridia</taxon>
        <taxon>Lachnospirales</taxon>
        <taxon>Lachnospiraceae</taxon>
    </lineage>
</organism>
<comment type="function">
    <text evidence="2">Purine nucleoside enzyme that catalyzes the phosphorolysis of adenosine and inosine nucleosides, yielding D-ribose 1-phosphate and the respective free bases, adenine and hypoxanthine. Also catalyzes the phosphorolysis of S-methyl-5'-thioadenosine into adenine and S-methyl-5-thio-alpha-D-ribose 1-phosphate. Also has adenosine deaminase activity.</text>
</comment>
<evidence type="ECO:0000313" key="13">
    <source>
        <dbReference type="Proteomes" id="UP000823900"/>
    </source>
</evidence>
<dbReference type="InterPro" id="IPR011324">
    <property type="entry name" value="Cytotoxic_necrot_fac-like_cat"/>
</dbReference>
<comment type="catalytic activity">
    <reaction evidence="8">
        <text>adenosine + H2O + H(+) = inosine + NH4(+)</text>
        <dbReference type="Rhea" id="RHEA:24408"/>
        <dbReference type="ChEBI" id="CHEBI:15377"/>
        <dbReference type="ChEBI" id="CHEBI:15378"/>
        <dbReference type="ChEBI" id="CHEBI:16335"/>
        <dbReference type="ChEBI" id="CHEBI:17596"/>
        <dbReference type="ChEBI" id="CHEBI:28938"/>
        <dbReference type="EC" id="3.5.4.4"/>
    </reaction>
    <physiologicalReaction direction="left-to-right" evidence="8">
        <dbReference type="Rhea" id="RHEA:24409"/>
    </physiologicalReaction>
</comment>
<dbReference type="InterPro" id="IPR038371">
    <property type="entry name" value="Cu_polyphenol_OxRdtase_sf"/>
</dbReference>
<evidence type="ECO:0000256" key="11">
    <source>
        <dbReference type="RuleBase" id="RU361274"/>
    </source>
</evidence>
<keyword evidence="4" id="KW-0808">Transferase</keyword>
<evidence type="ECO:0000256" key="9">
    <source>
        <dbReference type="ARBA" id="ARBA00048968"/>
    </source>
</evidence>
<keyword evidence="5" id="KW-0479">Metal-binding</keyword>
<dbReference type="EMBL" id="DWZA01000067">
    <property type="protein sequence ID" value="HJA71460.1"/>
    <property type="molecule type" value="Genomic_DNA"/>
</dbReference>
<dbReference type="GO" id="GO:0005507">
    <property type="term" value="F:copper ion binding"/>
    <property type="evidence" value="ECO:0007669"/>
    <property type="project" value="TreeGrafter"/>
</dbReference>
<dbReference type="PANTHER" id="PTHR30616:SF2">
    <property type="entry name" value="PURINE NUCLEOSIDE PHOSPHORYLASE LACC1"/>
    <property type="match status" value="1"/>
</dbReference>
<evidence type="ECO:0000256" key="3">
    <source>
        <dbReference type="ARBA" id="ARBA00007353"/>
    </source>
</evidence>
<comment type="catalytic activity">
    <reaction evidence="9">
        <text>adenosine + phosphate = alpha-D-ribose 1-phosphate + adenine</text>
        <dbReference type="Rhea" id="RHEA:27642"/>
        <dbReference type="ChEBI" id="CHEBI:16335"/>
        <dbReference type="ChEBI" id="CHEBI:16708"/>
        <dbReference type="ChEBI" id="CHEBI:43474"/>
        <dbReference type="ChEBI" id="CHEBI:57720"/>
        <dbReference type="EC" id="2.4.2.1"/>
    </reaction>
    <physiologicalReaction direction="left-to-right" evidence="9">
        <dbReference type="Rhea" id="RHEA:27643"/>
    </physiologicalReaction>
</comment>